<dbReference type="AlphaFoldDB" id="A0A0G0WQG7"/>
<evidence type="ECO:0008006" key="3">
    <source>
        <dbReference type="Google" id="ProtNLM"/>
    </source>
</evidence>
<evidence type="ECO:0000313" key="2">
    <source>
        <dbReference type="Proteomes" id="UP000034163"/>
    </source>
</evidence>
<dbReference type="Proteomes" id="UP000034163">
    <property type="component" value="Unassembled WGS sequence"/>
</dbReference>
<comment type="caution">
    <text evidence="1">The sequence shown here is derived from an EMBL/GenBank/DDBJ whole genome shotgun (WGS) entry which is preliminary data.</text>
</comment>
<accession>A0A0G0WQG7</accession>
<sequence>NDPSGGTGWIGKIDEARLYNIALTDKQVNNLYDLEPGPVGYWDFNTGEGTSVYDVSGGPAHGLWQGTGTTWANGKFGKAGSFNGTDNYVDVDGIVYGGRTVSFWINPDSNTESILALNGSAYISASSGTISATGFSTPSVYVNGVASTTLTASVWQHVTVTTETAINATAITLGLADSAYFDGMLDEVKIYNYVRDATNIIEDMNAGHPVPGSPVGSAIIYWEFDDGYDTTARNSGTGGSTYNASLSNMASPATADSGWSNSGK</sequence>
<name>A0A0G0WQG7_UNCKA</name>
<evidence type="ECO:0000313" key="1">
    <source>
        <dbReference type="EMBL" id="KKS14327.1"/>
    </source>
</evidence>
<reference evidence="1 2" key="1">
    <citation type="journal article" date="2015" name="Nature">
        <title>rRNA introns, odd ribosomes, and small enigmatic genomes across a large radiation of phyla.</title>
        <authorList>
            <person name="Brown C.T."/>
            <person name="Hug L.A."/>
            <person name="Thomas B.C."/>
            <person name="Sharon I."/>
            <person name="Castelle C.J."/>
            <person name="Singh A."/>
            <person name="Wilkins M.J."/>
            <person name="Williams K.H."/>
            <person name="Banfield J.F."/>
        </authorList>
    </citation>
    <scope>NUCLEOTIDE SEQUENCE [LARGE SCALE GENOMIC DNA]</scope>
</reference>
<organism evidence="1 2">
    <name type="scientific">candidate division WWE3 bacterium GW2011_GWB1_41_6</name>
    <dbReference type="NCBI Taxonomy" id="1619112"/>
    <lineage>
        <taxon>Bacteria</taxon>
        <taxon>Katanobacteria</taxon>
    </lineage>
</organism>
<dbReference type="SUPFAM" id="SSF49899">
    <property type="entry name" value="Concanavalin A-like lectins/glucanases"/>
    <property type="match status" value="2"/>
</dbReference>
<gene>
    <name evidence="1" type="ORF">UU72_C0049G0001</name>
</gene>
<dbReference type="EMBL" id="LCBS01000049">
    <property type="protein sequence ID" value="KKS14327.1"/>
    <property type="molecule type" value="Genomic_DNA"/>
</dbReference>
<dbReference type="Gene3D" id="2.60.120.200">
    <property type="match status" value="3"/>
</dbReference>
<proteinExistence type="predicted"/>
<feature type="non-terminal residue" evidence="1">
    <location>
        <position position="1"/>
    </location>
</feature>
<dbReference type="InterPro" id="IPR013320">
    <property type="entry name" value="ConA-like_dom_sf"/>
</dbReference>
<protein>
    <recommendedName>
        <fullName evidence="3">LamG-like jellyroll fold domain-containing protein</fullName>
    </recommendedName>
</protein>